<dbReference type="GO" id="GO:0000956">
    <property type="term" value="P:nuclear-transcribed mRNA catabolic process"/>
    <property type="evidence" value="ECO:0007669"/>
    <property type="project" value="TreeGrafter"/>
</dbReference>
<dbReference type="EMBL" id="BTRK01000002">
    <property type="protein sequence ID" value="GMR36152.1"/>
    <property type="molecule type" value="Genomic_DNA"/>
</dbReference>
<dbReference type="GO" id="GO:0046872">
    <property type="term" value="F:metal ion binding"/>
    <property type="evidence" value="ECO:0007669"/>
    <property type="project" value="UniProtKB-KW"/>
</dbReference>
<comment type="subcellular location">
    <subcellularLocation>
        <location evidence="2">Nucleus</location>
    </subcellularLocation>
</comment>
<dbReference type="Pfam" id="PF08652">
    <property type="entry name" value="RAI1"/>
    <property type="match status" value="1"/>
</dbReference>
<comment type="similarity">
    <text evidence="1 2">Belongs to the DXO/Dom3Z family.</text>
</comment>
<dbReference type="Proteomes" id="UP001328107">
    <property type="component" value="Unassembled WGS sequence"/>
</dbReference>
<evidence type="ECO:0000256" key="2">
    <source>
        <dbReference type="RuleBase" id="RU367113"/>
    </source>
</evidence>
<dbReference type="GO" id="GO:0000166">
    <property type="term" value="F:nucleotide binding"/>
    <property type="evidence" value="ECO:0007669"/>
    <property type="project" value="UniProtKB-KW"/>
</dbReference>
<dbReference type="AlphaFoldDB" id="A0AAN5CAU2"/>
<dbReference type="InterPro" id="IPR013961">
    <property type="entry name" value="RAI1"/>
</dbReference>
<dbReference type="EC" id="3.6.1.-" evidence="2"/>
<organism evidence="4 5">
    <name type="scientific">Pristionchus mayeri</name>
    <dbReference type="NCBI Taxonomy" id="1317129"/>
    <lineage>
        <taxon>Eukaryota</taxon>
        <taxon>Metazoa</taxon>
        <taxon>Ecdysozoa</taxon>
        <taxon>Nematoda</taxon>
        <taxon>Chromadorea</taxon>
        <taxon>Rhabditida</taxon>
        <taxon>Rhabditina</taxon>
        <taxon>Diplogasteromorpha</taxon>
        <taxon>Diplogasteroidea</taxon>
        <taxon>Neodiplogasteridae</taxon>
        <taxon>Pristionchus</taxon>
    </lineage>
</organism>
<dbReference type="GO" id="GO:0005829">
    <property type="term" value="C:cytosol"/>
    <property type="evidence" value="ECO:0007669"/>
    <property type="project" value="TreeGrafter"/>
</dbReference>
<keyword evidence="2" id="KW-0694">RNA-binding</keyword>
<accession>A0AAN5CAU2</accession>
<dbReference type="InterPro" id="IPR039039">
    <property type="entry name" value="RAI1-like_fam"/>
</dbReference>
<dbReference type="GO" id="GO:0110155">
    <property type="term" value="P:NAD-cap decapping"/>
    <property type="evidence" value="ECO:0007669"/>
    <property type="project" value="TreeGrafter"/>
</dbReference>
<gene>
    <name evidence="4" type="ORF">PMAYCL1PPCAC_06347</name>
</gene>
<protein>
    <recommendedName>
        <fullName evidence="2">Decapping nuclease</fullName>
        <ecNumber evidence="2">3.6.1.-</ecNumber>
    </recommendedName>
</protein>
<evidence type="ECO:0000259" key="3">
    <source>
        <dbReference type="Pfam" id="PF08652"/>
    </source>
</evidence>
<sequence>METYPEVYDKPDTRLTKPLRIGEYSCHADLSVNPNASNLRYLIHIDEDFKPDFDLGAGFKNYIPKDRKNYENDLSNVQNWAVSQRHKHEFNYSKVFRNAEIVCGRGTLTDIAKTSYYKHDSWRMVAVHHNGIIYIHDCGVIDGKKFAPPKNQRDAHCTYWGHKFFNLMTSKNPDLAPLGTFNTTEVVDCRETYSIVNRSDIIKPDGDRIKLAYSSEIKAVDENDSYVDFKTQASHLSNDFWLKKAWFWWLQCHIASVDRVYAGIRSDLGVVHKIEKVEKSFIREQAGKKCNIVMTFLATVLSEVKKRAMERGSLQVSYCPKTKRVHFEAATRNTDFLFLHTV</sequence>
<keyword evidence="2" id="KW-0540">Nuclease</keyword>
<comment type="caution">
    <text evidence="4">The sequence shown here is derived from an EMBL/GenBank/DDBJ whole genome shotgun (WGS) entry which is preliminary data.</text>
</comment>
<dbReference type="PANTHER" id="PTHR12395">
    <property type="entry name" value="DOM-3 RELATED"/>
    <property type="match status" value="1"/>
</dbReference>
<comment type="cofactor">
    <cofactor evidence="2">
        <name>a divalent metal cation</name>
        <dbReference type="ChEBI" id="CHEBI:60240"/>
    </cofactor>
</comment>
<dbReference type="GO" id="GO:0004518">
    <property type="term" value="F:nuclease activity"/>
    <property type="evidence" value="ECO:0007669"/>
    <property type="project" value="UniProtKB-KW"/>
</dbReference>
<keyword evidence="2" id="KW-0378">Hydrolase</keyword>
<proteinExistence type="inferred from homology"/>
<keyword evidence="2" id="KW-0547">Nucleotide-binding</keyword>
<name>A0AAN5CAU2_9BILA</name>
<dbReference type="GO" id="GO:0003723">
    <property type="term" value="F:RNA binding"/>
    <property type="evidence" value="ECO:0007669"/>
    <property type="project" value="UniProtKB-KW"/>
</dbReference>
<evidence type="ECO:0000256" key="1">
    <source>
        <dbReference type="ARBA" id="ARBA00006562"/>
    </source>
</evidence>
<keyword evidence="2" id="KW-0479">Metal-binding</keyword>
<dbReference type="GO" id="GO:0034353">
    <property type="term" value="F:mRNA 5'-diphosphatase activity"/>
    <property type="evidence" value="ECO:0007669"/>
    <property type="project" value="TreeGrafter"/>
</dbReference>
<keyword evidence="2" id="KW-0539">Nucleus</keyword>
<dbReference type="PANTHER" id="PTHR12395:SF9">
    <property type="entry name" value="DECAPPING AND EXORIBONUCLEASE PROTEIN"/>
    <property type="match status" value="1"/>
</dbReference>
<feature type="domain" description="RAI1-like" evidence="3">
    <location>
        <begin position="17"/>
        <end position="324"/>
    </location>
</feature>
<reference evidence="5" key="1">
    <citation type="submission" date="2022-10" db="EMBL/GenBank/DDBJ databases">
        <title>Genome assembly of Pristionchus species.</title>
        <authorList>
            <person name="Yoshida K."/>
            <person name="Sommer R.J."/>
        </authorList>
    </citation>
    <scope>NUCLEOTIDE SEQUENCE [LARGE SCALE GENOMIC DNA]</scope>
    <source>
        <strain evidence="5">RS5460</strain>
    </source>
</reference>
<keyword evidence="5" id="KW-1185">Reference proteome</keyword>
<evidence type="ECO:0000313" key="4">
    <source>
        <dbReference type="EMBL" id="GMR36152.1"/>
    </source>
</evidence>
<comment type="function">
    <text evidence="2">Decapping enzyme for NAD-capped RNAs: specifically hydrolyzes the nicotinamide adenine dinucleotide (NAD) cap from a subset of RNAs by removing the entire NAD moiety from the 5'-end of an NAD-capped RNA.</text>
</comment>
<evidence type="ECO:0000313" key="5">
    <source>
        <dbReference type="Proteomes" id="UP001328107"/>
    </source>
</evidence>
<dbReference type="GO" id="GO:0005634">
    <property type="term" value="C:nucleus"/>
    <property type="evidence" value="ECO:0007669"/>
    <property type="project" value="UniProtKB-SubCell"/>
</dbReference>